<organism evidence="2 3">
    <name type="scientific">Egicoccus halophilus</name>
    <dbReference type="NCBI Taxonomy" id="1670830"/>
    <lineage>
        <taxon>Bacteria</taxon>
        <taxon>Bacillati</taxon>
        <taxon>Actinomycetota</taxon>
        <taxon>Nitriliruptoria</taxon>
        <taxon>Egicoccales</taxon>
        <taxon>Egicoccaceae</taxon>
        <taxon>Egicoccus</taxon>
    </lineage>
</organism>
<dbReference type="SUPFAM" id="SSF54427">
    <property type="entry name" value="NTF2-like"/>
    <property type="match status" value="1"/>
</dbReference>
<feature type="domain" description="SnoaL-like" evidence="1">
    <location>
        <begin position="7"/>
        <end position="106"/>
    </location>
</feature>
<protein>
    <recommendedName>
        <fullName evidence="1">SnoaL-like domain-containing protein</fullName>
    </recommendedName>
</protein>
<evidence type="ECO:0000313" key="3">
    <source>
        <dbReference type="Proteomes" id="UP000650511"/>
    </source>
</evidence>
<evidence type="ECO:0000259" key="1">
    <source>
        <dbReference type="Pfam" id="PF12680"/>
    </source>
</evidence>
<keyword evidence="3" id="KW-1185">Reference proteome</keyword>
<reference evidence="2" key="2">
    <citation type="submission" date="2020-09" db="EMBL/GenBank/DDBJ databases">
        <authorList>
            <person name="Sun Q."/>
            <person name="Zhou Y."/>
        </authorList>
    </citation>
    <scope>NUCLEOTIDE SEQUENCE</scope>
    <source>
        <strain evidence="2">CGMCC 1.14988</strain>
    </source>
</reference>
<comment type="caution">
    <text evidence="2">The sequence shown here is derived from an EMBL/GenBank/DDBJ whole genome shotgun (WGS) entry which is preliminary data.</text>
</comment>
<accession>A0A8J3ABP3</accession>
<reference evidence="2" key="1">
    <citation type="journal article" date="2014" name="Int. J. Syst. Evol. Microbiol.">
        <title>Complete genome sequence of Corynebacterium casei LMG S-19264T (=DSM 44701T), isolated from a smear-ripened cheese.</title>
        <authorList>
            <consortium name="US DOE Joint Genome Institute (JGI-PGF)"/>
            <person name="Walter F."/>
            <person name="Albersmeier A."/>
            <person name="Kalinowski J."/>
            <person name="Ruckert C."/>
        </authorList>
    </citation>
    <scope>NUCLEOTIDE SEQUENCE</scope>
    <source>
        <strain evidence="2">CGMCC 1.14988</strain>
    </source>
</reference>
<sequence>MDVATWVENYRVAWERADVELASSLFTDDATYRNDVFAAPNVGRAGVAEYWTRVTSRQSDVEVRMGRPFGVDGRFAVEFWTRMAVDAEDVTVSGTLLLLMADDGRCRSLRENVNVAEGRVDPPPEWGT</sequence>
<name>A0A8J3ABP3_9ACTN</name>
<dbReference type="Pfam" id="PF12680">
    <property type="entry name" value="SnoaL_2"/>
    <property type="match status" value="1"/>
</dbReference>
<dbReference type="Gene3D" id="3.10.450.50">
    <property type="match status" value="1"/>
</dbReference>
<dbReference type="InterPro" id="IPR032710">
    <property type="entry name" value="NTF2-like_dom_sf"/>
</dbReference>
<dbReference type="RefSeq" id="WP_130650681.1">
    <property type="nucleotide sequence ID" value="NZ_BMHA01000019.1"/>
</dbReference>
<dbReference type="Proteomes" id="UP000650511">
    <property type="component" value="Unassembled WGS sequence"/>
</dbReference>
<dbReference type="AlphaFoldDB" id="A0A8J3ABP3"/>
<dbReference type="OrthoDB" id="4942966at2"/>
<evidence type="ECO:0000313" key="2">
    <source>
        <dbReference type="EMBL" id="GGI09816.1"/>
    </source>
</evidence>
<gene>
    <name evidence="2" type="ORF">GCM10011354_35950</name>
</gene>
<dbReference type="EMBL" id="BMHA01000019">
    <property type="protein sequence ID" value="GGI09816.1"/>
    <property type="molecule type" value="Genomic_DNA"/>
</dbReference>
<proteinExistence type="predicted"/>
<dbReference type="InterPro" id="IPR037401">
    <property type="entry name" value="SnoaL-like"/>
</dbReference>